<dbReference type="KEGG" id="fil:BN1229_v1_4028"/>
<protein>
    <recommendedName>
        <fullName evidence="2">Helicase HerA central domain-containing protein</fullName>
    </recommendedName>
</protein>
<organism evidence="3 4">
    <name type="scientific">Candidatus Filomicrobium marinum</name>
    <dbReference type="NCBI Taxonomy" id="1608628"/>
    <lineage>
        <taxon>Bacteria</taxon>
        <taxon>Pseudomonadati</taxon>
        <taxon>Pseudomonadota</taxon>
        <taxon>Alphaproteobacteria</taxon>
        <taxon>Hyphomicrobiales</taxon>
        <taxon>Hyphomicrobiaceae</taxon>
        <taxon>Filomicrobium</taxon>
    </lineage>
</organism>
<keyword evidence="4" id="KW-1185">Reference proteome</keyword>
<dbReference type="EMBL" id="LN829119">
    <property type="protein sequence ID" value="CPR22582.1"/>
    <property type="molecule type" value="Genomic_DNA"/>
</dbReference>
<dbReference type="InterPro" id="IPR008571">
    <property type="entry name" value="HerA-like"/>
</dbReference>
<dbReference type="Proteomes" id="UP000033187">
    <property type="component" value="Chromosome 1"/>
</dbReference>
<evidence type="ECO:0000313" key="3">
    <source>
        <dbReference type="EMBL" id="CPR22582.1"/>
    </source>
</evidence>
<reference evidence="4" key="1">
    <citation type="submission" date="2015-02" db="EMBL/GenBank/DDBJ databases">
        <authorList>
            <person name="Chooi Y.-H."/>
        </authorList>
    </citation>
    <scope>NUCLEOTIDE SEQUENCE [LARGE SCALE GENOMIC DNA]</scope>
    <source>
        <strain evidence="4">strain Y</strain>
    </source>
</reference>
<feature type="region of interest" description="Disordered" evidence="1">
    <location>
        <begin position="601"/>
        <end position="643"/>
    </location>
</feature>
<dbReference type="Pfam" id="PF01935">
    <property type="entry name" value="DUF87"/>
    <property type="match status" value="1"/>
</dbReference>
<dbReference type="PANTHER" id="PTHR42957">
    <property type="entry name" value="HELICASE MJ1565-RELATED"/>
    <property type="match status" value="1"/>
</dbReference>
<gene>
    <name evidence="3" type="ORF">YBN1229_v1_4015</name>
</gene>
<evidence type="ECO:0000259" key="2">
    <source>
        <dbReference type="Pfam" id="PF01935"/>
    </source>
</evidence>
<evidence type="ECO:0000313" key="4">
    <source>
        <dbReference type="Proteomes" id="UP000033187"/>
    </source>
</evidence>
<dbReference type="InterPro" id="IPR027417">
    <property type="entry name" value="P-loop_NTPase"/>
</dbReference>
<dbReference type="SUPFAM" id="SSF52540">
    <property type="entry name" value="P-loop containing nucleoside triphosphate hydrolases"/>
    <property type="match status" value="1"/>
</dbReference>
<feature type="domain" description="Helicase HerA central" evidence="2">
    <location>
        <begin position="129"/>
        <end position="374"/>
    </location>
</feature>
<dbReference type="RefSeq" id="WP_046479622.1">
    <property type="nucleotide sequence ID" value="NZ_LN829118.1"/>
</dbReference>
<accession>A0A0D6JLM6</accession>
<dbReference type="Gene3D" id="3.40.50.300">
    <property type="entry name" value="P-loop containing nucleotide triphosphate hydrolases"/>
    <property type="match status" value="2"/>
</dbReference>
<dbReference type="PANTHER" id="PTHR42957:SF1">
    <property type="entry name" value="HELICASE MJ1565-RELATED"/>
    <property type="match status" value="1"/>
</dbReference>
<proteinExistence type="predicted"/>
<name>A0A0D6JLM6_9HYPH</name>
<dbReference type="InterPro" id="IPR002789">
    <property type="entry name" value="HerA_central"/>
</dbReference>
<dbReference type="KEGG" id="fiy:BN1229_v1_4015"/>
<dbReference type="OrthoDB" id="9806951at2"/>
<sequence>MLNGDSSIGRIVSVTGGKAILMLDPPAEGSPAMAGNRPEMGTLLAIDTSNTIVLAIVSALSVPVPAQRDGEGEIWIAELNLVGELSRDRHSETRFNRGVTSYPALGDRVRVAAKSELQLAFYGFDSDSVRVGTLRQDSTIPAIIKVDDLLGKHFAILGTTGTGKSCGTALILRAILDKHPAAHIVLLDPHNEYASAFQGRAEVISPRNLQLPFWLLTFEEAVEVLIGDVTRKAEIEILQELIPLAKARYGIGRSPDAVNQRLRRPSIDPSRYTIDSPVPYRISDLVSLIDERMGKLENKRDLAPYRQLRAHIESISSDVRYAFMFGSVTVYDGMAQILGRIFRVPVDNKPITILELTGLPTEIINVVVSVICRMTFDFALWGEGQVPVTLVCEEAHRYIPANTDLGFEPCKRAIARIAKEGRKYGASLCIVTQRPAEIDPTILSQCNTVFALRMSNDRDQNIVKAAVSDPGSGLLEFLPALGQREAIAFGDGVSLPVRIHFDELPEDCLPRSAAARFTHCWQQSIGDQKLLEHIVERWRSLGSGQVTATTHELFAESLAVSDMDDRSATSPSYASTSTDNLDEVLPALENIHELPEHAPYAPRFAQPAPASTAKPLRPPEQTSPPQLRAVPQPQRANAPPATSAALKSLRERLMQRPQR</sequence>
<evidence type="ECO:0000256" key="1">
    <source>
        <dbReference type="SAM" id="MobiDB-lite"/>
    </source>
</evidence>
<dbReference type="AlphaFoldDB" id="A0A0D6JLM6"/>